<feature type="transmembrane region" description="Helical" evidence="1">
    <location>
        <begin position="76"/>
        <end position="99"/>
    </location>
</feature>
<dbReference type="InterPro" id="IPR050640">
    <property type="entry name" value="Bact_2-comp_sensor_kinase"/>
</dbReference>
<dbReference type="EMBL" id="RBXB01000002">
    <property type="protein sequence ID" value="RKS98217.1"/>
    <property type="molecule type" value="Genomic_DNA"/>
</dbReference>
<evidence type="ECO:0000313" key="3">
    <source>
        <dbReference type="EMBL" id="RKS98217.1"/>
    </source>
</evidence>
<proteinExistence type="predicted"/>
<feature type="domain" description="Signal transduction histidine kinase internal region" evidence="2">
    <location>
        <begin position="165"/>
        <end position="243"/>
    </location>
</feature>
<comment type="caution">
    <text evidence="3">The sequence shown here is derived from an EMBL/GenBank/DDBJ whole genome shotgun (WGS) entry which is preliminary data.</text>
</comment>
<reference evidence="3 4" key="1">
    <citation type="submission" date="2018-10" db="EMBL/GenBank/DDBJ databases">
        <title>Genomic Encyclopedia of Archaeal and Bacterial Type Strains, Phase II (KMG-II): from individual species to whole genera.</title>
        <authorList>
            <person name="Goeker M."/>
        </authorList>
    </citation>
    <scope>NUCLEOTIDE SEQUENCE [LARGE SCALE GENOMIC DNA]</scope>
    <source>
        <strain evidence="3 4">DSM 14219</strain>
    </source>
</reference>
<keyword evidence="3" id="KW-0418">Kinase</keyword>
<dbReference type="PANTHER" id="PTHR34220">
    <property type="entry name" value="SENSOR HISTIDINE KINASE YPDA"/>
    <property type="match status" value="1"/>
</dbReference>
<organism evidence="3 4">
    <name type="scientific">Chryseobacterium defluvii</name>
    <dbReference type="NCBI Taxonomy" id="160396"/>
    <lineage>
        <taxon>Bacteria</taxon>
        <taxon>Pseudomonadati</taxon>
        <taxon>Bacteroidota</taxon>
        <taxon>Flavobacteriia</taxon>
        <taxon>Flavobacteriales</taxon>
        <taxon>Weeksellaceae</taxon>
        <taxon>Chryseobacterium group</taxon>
        <taxon>Chryseobacterium</taxon>
    </lineage>
</organism>
<sequence length="362" mass="42243">MSILEKAIRYSTIYRVSSHVLFWLVVFIVPQYQQDMSFRDTLIENIFYVSFYMMACYFVAYFIIPKLLRGDNYPVVILYFVTGSYLISAFSRIMVVHVLEPIIREPPFEKESIIEILTDIRKLVVVYFLQNFSLAWIFGFIKLVKDQYVIKQRTLLLEKEKTETELNALKAQLNPHFLFNTLNNIYSLSLVNSPITSPSIAGLSEILDHVLYRCNSHYVPVSTEIKLLKNYIDLEKLRYDERLRVNFRYSIDEDLDIVPLILLSIVENAFKHGAGEDIGFPGIDIDLKLKDGNFCFKVSNTCIAREHHEPGEKIGLENIRKQLSLVYPQNHEFKTYIKDSTFVTLLIITDLKSKHENKMSFS</sequence>
<keyword evidence="1" id="KW-0472">Membrane</keyword>
<keyword evidence="1" id="KW-1133">Transmembrane helix</keyword>
<feature type="transmembrane region" description="Helical" evidence="1">
    <location>
        <begin position="45"/>
        <end position="64"/>
    </location>
</feature>
<evidence type="ECO:0000259" key="2">
    <source>
        <dbReference type="Pfam" id="PF06580"/>
    </source>
</evidence>
<evidence type="ECO:0000256" key="1">
    <source>
        <dbReference type="SAM" id="Phobius"/>
    </source>
</evidence>
<dbReference type="PANTHER" id="PTHR34220:SF7">
    <property type="entry name" value="SENSOR HISTIDINE KINASE YPDA"/>
    <property type="match status" value="1"/>
</dbReference>
<name>A0A495SDF3_9FLAO</name>
<evidence type="ECO:0000313" key="4">
    <source>
        <dbReference type="Proteomes" id="UP000272428"/>
    </source>
</evidence>
<accession>A0A495SDF3</accession>
<gene>
    <name evidence="3" type="ORF">BCF58_2357</name>
</gene>
<keyword evidence="3" id="KW-0808">Transferase</keyword>
<dbReference type="InterPro" id="IPR010559">
    <property type="entry name" value="Sig_transdc_His_kin_internal"/>
</dbReference>
<dbReference type="GO" id="GO:0000155">
    <property type="term" value="F:phosphorelay sensor kinase activity"/>
    <property type="evidence" value="ECO:0007669"/>
    <property type="project" value="InterPro"/>
</dbReference>
<dbReference type="RefSeq" id="WP_121461935.1">
    <property type="nucleotide sequence ID" value="NZ_RBXB01000002.1"/>
</dbReference>
<keyword evidence="4" id="KW-1185">Reference proteome</keyword>
<dbReference type="GO" id="GO:0016020">
    <property type="term" value="C:membrane"/>
    <property type="evidence" value="ECO:0007669"/>
    <property type="project" value="InterPro"/>
</dbReference>
<dbReference type="Pfam" id="PF06580">
    <property type="entry name" value="His_kinase"/>
    <property type="match status" value="1"/>
</dbReference>
<feature type="transmembrane region" description="Helical" evidence="1">
    <location>
        <begin position="12"/>
        <end position="33"/>
    </location>
</feature>
<dbReference type="Proteomes" id="UP000272428">
    <property type="component" value="Unassembled WGS sequence"/>
</dbReference>
<keyword evidence="1" id="KW-0812">Transmembrane</keyword>
<dbReference type="AlphaFoldDB" id="A0A495SDF3"/>
<protein>
    <submittedName>
        <fullName evidence="3">Histidine kinase</fullName>
    </submittedName>
</protein>
<dbReference type="OrthoDB" id="9809908at2"/>